<feature type="region of interest" description="Disordered" evidence="1">
    <location>
        <begin position="378"/>
        <end position="452"/>
    </location>
</feature>
<dbReference type="EMBL" id="JAMZEC010000001">
    <property type="protein sequence ID" value="MCP2344512.1"/>
    <property type="molecule type" value="Genomic_DNA"/>
</dbReference>
<evidence type="ECO:0000313" key="4">
    <source>
        <dbReference type="Proteomes" id="UP001320766"/>
    </source>
</evidence>
<organism evidence="3 4">
    <name type="scientific">Nonomuraea roseoviolacea subsp. carminata</name>
    <dbReference type="NCBI Taxonomy" id="160689"/>
    <lineage>
        <taxon>Bacteria</taxon>
        <taxon>Bacillati</taxon>
        <taxon>Actinomycetota</taxon>
        <taxon>Actinomycetes</taxon>
        <taxon>Streptosporangiales</taxon>
        <taxon>Streptosporangiaceae</taxon>
        <taxon>Nonomuraea</taxon>
    </lineage>
</organism>
<sequence length="452" mass="45849">MRSPTTNVAHGWRYGLRLGMAVTVAACGLLPLPSAPAAAAPPPVRPPKFPTIAYVANSCPGIFDDGAVTRLDTATNTVAGHTPAGGCPAAIALNPDGDRAYVANLAREGKDAILVMSTISNGVLDAIEVDHGPAGLAVTPDGAQVYATVYDTYDLSHNKVLAIDARTESVSATIPIAGNPGPVAVDHAGRWALVGVGPGADGTFPNLTVVNTRTNAIARTIPLPATPRAIAVHPLLHRAYVTGNYWDSGQVSVIDTATGGLLRSIPVSGAPMGVAVSDDGTRAYVATLSERGESALTVIDTAGNAVTAGITIPDYRRPIGVALSHDGRTAYVTTTTGKSDAVVVIDTAHRSVTATIDVGTGLEEANTQNIAVGRLIRSHAHLPPGKPRPGKPGKPGRAGESGQVEAGPAMAADVLGPPPPPVGRGSVRTPRGTGGPLRKAVAGRAGGWATSR</sequence>
<evidence type="ECO:0000313" key="3">
    <source>
        <dbReference type="EMBL" id="MCP2344512.1"/>
    </source>
</evidence>
<dbReference type="InterPro" id="IPR051200">
    <property type="entry name" value="Host-pathogen_enzymatic-act"/>
</dbReference>
<dbReference type="RefSeq" id="WP_253765470.1">
    <property type="nucleotide sequence ID" value="NZ_BAAAVE010000044.1"/>
</dbReference>
<dbReference type="InterPro" id="IPR015943">
    <property type="entry name" value="WD40/YVTN_repeat-like_dom_sf"/>
</dbReference>
<proteinExistence type="predicted"/>
<reference evidence="3 4" key="1">
    <citation type="submission" date="2022-06" db="EMBL/GenBank/DDBJ databases">
        <title>Sequencing the genomes of 1000 actinobacteria strains.</title>
        <authorList>
            <person name="Klenk H.-P."/>
        </authorList>
    </citation>
    <scope>NUCLEOTIDE SEQUENCE [LARGE SCALE GENOMIC DNA]</scope>
    <source>
        <strain evidence="3 4">DSM 44170</strain>
    </source>
</reference>
<evidence type="ECO:0000256" key="2">
    <source>
        <dbReference type="SAM" id="SignalP"/>
    </source>
</evidence>
<dbReference type="Gene3D" id="2.130.10.10">
    <property type="entry name" value="YVTN repeat-like/Quinoprotein amine dehydrogenase"/>
    <property type="match status" value="2"/>
</dbReference>
<gene>
    <name evidence="3" type="ORF">HD595_000634</name>
</gene>
<feature type="chain" id="PRO_5046428546" evidence="2">
    <location>
        <begin position="40"/>
        <end position="452"/>
    </location>
</feature>
<dbReference type="SUPFAM" id="SSF51004">
    <property type="entry name" value="C-terminal (heme d1) domain of cytochrome cd1-nitrite reductase"/>
    <property type="match status" value="1"/>
</dbReference>
<dbReference type="PANTHER" id="PTHR47197:SF3">
    <property type="entry name" value="DIHYDRO-HEME D1 DEHYDROGENASE"/>
    <property type="match status" value="1"/>
</dbReference>
<dbReference type="InterPro" id="IPR011048">
    <property type="entry name" value="Haem_d1_sf"/>
</dbReference>
<keyword evidence="2" id="KW-0732">Signal</keyword>
<name>A0ABT1JT49_9ACTN</name>
<protein>
    <submittedName>
        <fullName evidence="3">YVTN family beta-propeller protein</fullName>
    </submittedName>
</protein>
<keyword evidence="4" id="KW-1185">Reference proteome</keyword>
<dbReference type="PANTHER" id="PTHR47197">
    <property type="entry name" value="PROTEIN NIRF"/>
    <property type="match status" value="1"/>
</dbReference>
<accession>A0ABT1JT49</accession>
<dbReference type="Proteomes" id="UP001320766">
    <property type="component" value="Unassembled WGS sequence"/>
</dbReference>
<comment type="caution">
    <text evidence="3">The sequence shown here is derived from an EMBL/GenBank/DDBJ whole genome shotgun (WGS) entry which is preliminary data.</text>
</comment>
<evidence type="ECO:0000256" key="1">
    <source>
        <dbReference type="SAM" id="MobiDB-lite"/>
    </source>
</evidence>
<feature type="signal peptide" evidence="2">
    <location>
        <begin position="1"/>
        <end position="39"/>
    </location>
</feature>